<feature type="region of interest" description="Disordered" evidence="1">
    <location>
        <begin position="162"/>
        <end position="195"/>
    </location>
</feature>
<feature type="region of interest" description="Disordered" evidence="1">
    <location>
        <begin position="24"/>
        <end position="45"/>
    </location>
</feature>
<evidence type="ECO:0000256" key="2">
    <source>
        <dbReference type="SAM" id="SignalP"/>
    </source>
</evidence>
<evidence type="ECO:0000313" key="4">
    <source>
        <dbReference type="Proteomes" id="UP000580830"/>
    </source>
</evidence>
<keyword evidence="2" id="KW-0732">Signal</keyword>
<dbReference type="EMBL" id="DULP01000247">
    <property type="protein sequence ID" value="HHW35496.1"/>
    <property type="molecule type" value="Genomic_DNA"/>
</dbReference>
<evidence type="ECO:0000313" key="3">
    <source>
        <dbReference type="EMBL" id="HHW35496.1"/>
    </source>
</evidence>
<feature type="compositionally biased region" description="Basic and acidic residues" evidence="1">
    <location>
        <begin position="163"/>
        <end position="195"/>
    </location>
</feature>
<organism evidence="3 4">
    <name type="scientific">Paracoccus solventivorans</name>
    <dbReference type="NCBI Taxonomy" id="53463"/>
    <lineage>
        <taxon>Bacteria</taxon>
        <taxon>Pseudomonadati</taxon>
        <taxon>Pseudomonadota</taxon>
        <taxon>Alphaproteobacteria</taxon>
        <taxon>Rhodobacterales</taxon>
        <taxon>Paracoccaceae</taxon>
        <taxon>Paracoccus</taxon>
    </lineage>
</organism>
<protein>
    <recommendedName>
        <fullName evidence="5">Peptidase propeptide and YPEB domain-containing protein</fullName>
    </recommendedName>
</protein>
<evidence type="ECO:0008006" key="5">
    <source>
        <dbReference type="Google" id="ProtNLM"/>
    </source>
</evidence>
<feature type="signal peptide" evidence="2">
    <location>
        <begin position="1"/>
        <end position="19"/>
    </location>
</feature>
<accession>A0A832PR25</accession>
<sequence length="276" mass="29311">MLRRFRNSAAVMVAMTALAAPLAAQTTQPAPETPPATAPATQAAPAAALPQALTDLGITDARVTQGRRGQQVQGTLPGGPAFRAMLDSQGTLRMIRAESAPLPAAIVERLVPQPVRDQAILNEFAQIQGIGRGDQGVMVFGTDAQGQGIRAGFGNDGTLHRFGRGEMDFGPRGKGKDRGAHDHGMDWRGKDGRDDRGLRQMQRFHRGDDARRAPQAAPAALDDAGVQRLLQDAGYTQPGTVTRDGPRIEVEAVNPEGEPVTVTINARGVIVRELAR</sequence>
<proteinExistence type="predicted"/>
<comment type="caution">
    <text evidence="3">The sequence shown here is derived from an EMBL/GenBank/DDBJ whole genome shotgun (WGS) entry which is preliminary data.</text>
</comment>
<gene>
    <name evidence="3" type="ORF">GXX24_15365</name>
</gene>
<reference evidence="3 4" key="1">
    <citation type="journal article" date="2020" name="Biotechnol. Biofuels">
        <title>New insights from the biogas microbiome by comprehensive genome-resolved metagenomics of nearly 1600 species originating from multiple anaerobic digesters.</title>
        <authorList>
            <person name="Campanaro S."/>
            <person name="Treu L."/>
            <person name="Rodriguez-R L.M."/>
            <person name="Kovalovszki A."/>
            <person name="Ziels R.M."/>
            <person name="Maus I."/>
            <person name="Zhu X."/>
            <person name="Kougias P.G."/>
            <person name="Basile A."/>
            <person name="Luo G."/>
            <person name="Schluter A."/>
            <person name="Konstantinidis K.T."/>
            <person name="Angelidaki I."/>
        </authorList>
    </citation>
    <scope>NUCLEOTIDE SEQUENCE [LARGE SCALE GENOMIC DNA]</scope>
    <source>
        <strain evidence="3">AS04akNAM_125</strain>
    </source>
</reference>
<dbReference type="Proteomes" id="UP000580830">
    <property type="component" value="Unassembled WGS sequence"/>
</dbReference>
<dbReference type="AlphaFoldDB" id="A0A832PR25"/>
<dbReference type="RefSeq" id="WP_303731420.1">
    <property type="nucleotide sequence ID" value="NZ_DULP01000247.1"/>
</dbReference>
<feature type="chain" id="PRO_5032952942" description="Peptidase propeptide and YPEB domain-containing protein" evidence="2">
    <location>
        <begin position="20"/>
        <end position="276"/>
    </location>
</feature>
<evidence type="ECO:0000256" key="1">
    <source>
        <dbReference type="SAM" id="MobiDB-lite"/>
    </source>
</evidence>
<name>A0A832PR25_9RHOB</name>